<dbReference type="OrthoDB" id="2483506at2"/>
<evidence type="ECO:0000313" key="18">
    <source>
        <dbReference type="Proteomes" id="UP000250369"/>
    </source>
</evidence>
<evidence type="ECO:0000256" key="3">
    <source>
        <dbReference type="ARBA" id="ARBA00012438"/>
    </source>
</evidence>
<dbReference type="GO" id="GO:0005524">
    <property type="term" value="F:ATP binding"/>
    <property type="evidence" value="ECO:0007669"/>
    <property type="project" value="UniProtKB-KW"/>
</dbReference>
<dbReference type="SMART" id="SM00387">
    <property type="entry name" value="HATPase_c"/>
    <property type="match status" value="1"/>
</dbReference>
<evidence type="ECO:0000256" key="9">
    <source>
        <dbReference type="ARBA" id="ARBA00022777"/>
    </source>
</evidence>
<dbReference type="Pfam" id="PF02743">
    <property type="entry name" value="dCache_1"/>
    <property type="match status" value="1"/>
</dbReference>
<evidence type="ECO:0000256" key="6">
    <source>
        <dbReference type="ARBA" id="ARBA00022679"/>
    </source>
</evidence>
<evidence type="ECO:0000256" key="7">
    <source>
        <dbReference type="ARBA" id="ARBA00022692"/>
    </source>
</evidence>
<dbReference type="InterPro" id="IPR005467">
    <property type="entry name" value="His_kinase_dom"/>
</dbReference>
<dbReference type="GO" id="GO:0000155">
    <property type="term" value="F:phosphorelay sensor kinase activity"/>
    <property type="evidence" value="ECO:0007669"/>
    <property type="project" value="InterPro"/>
</dbReference>
<evidence type="ECO:0000256" key="2">
    <source>
        <dbReference type="ARBA" id="ARBA00004651"/>
    </source>
</evidence>
<keyword evidence="10" id="KW-0067">ATP-binding</keyword>
<dbReference type="SUPFAM" id="SSF55874">
    <property type="entry name" value="ATPase domain of HSP90 chaperone/DNA topoisomerase II/histidine kinase"/>
    <property type="match status" value="1"/>
</dbReference>
<keyword evidence="8" id="KW-0547">Nucleotide-binding</keyword>
<dbReference type="InterPro" id="IPR003660">
    <property type="entry name" value="HAMP_dom"/>
</dbReference>
<feature type="transmembrane region" description="Helical" evidence="14">
    <location>
        <begin position="332"/>
        <end position="354"/>
    </location>
</feature>
<keyword evidence="6" id="KW-0808">Transferase</keyword>
<dbReference type="EC" id="2.7.13.3" evidence="3"/>
<dbReference type="PANTHER" id="PTHR34220">
    <property type="entry name" value="SENSOR HISTIDINE KINASE YPDA"/>
    <property type="match status" value="1"/>
</dbReference>
<evidence type="ECO:0000256" key="4">
    <source>
        <dbReference type="ARBA" id="ARBA00022475"/>
    </source>
</evidence>
<dbReference type="InterPro" id="IPR003594">
    <property type="entry name" value="HATPase_dom"/>
</dbReference>
<feature type="domain" description="HAMP" evidence="16">
    <location>
        <begin position="627"/>
        <end position="681"/>
    </location>
</feature>
<keyword evidence="5" id="KW-0597">Phosphoprotein</keyword>
<dbReference type="Gene3D" id="6.10.340.10">
    <property type="match status" value="1"/>
</dbReference>
<dbReference type="InterPro" id="IPR010559">
    <property type="entry name" value="Sig_transdc_His_kin_internal"/>
</dbReference>
<evidence type="ECO:0000259" key="16">
    <source>
        <dbReference type="PROSITE" id="PS50885"/>
    </source>
</evidence>
<dbReference type="AlphaFoldDB" id="A0A329MI17"/>
<evidence type="ECO:0000256" key="11">
    <source>
        <dbReference type="ARBA" id="ARBA00022989"/>
    </source>
</evidence>
<comment type="caution">
    <text evidence="17">The sequence shown here is derived from an EMBL/GenBank/DDBJ whole genome shotgun (WGS) entry which is preliminary data.</text>
</comment>
<dbReference type="EMBL" id="QMFB01000011">
    <property type="protein sequence ID" value="RAV19591.1"/>
    <property type="molecule type" value="Genomic_DNA"/>
</dbReference>
<evidence type="ECO:0000256" key="12">
    <source>
        <dbReference type="ARBA" id="ARBA00023012"/>
    </source>
</evidence>
<evidence type="ECO:0000259" key="15">
    <source>
        <dbReference type="PROSITE" id="PS50109"/>
    </source>
</evidence>
<dbReference type="RefSeq" id="WP_113032496.1">
    <property type="nucleotide sequence ID" value="NZ_QMFB01000011.1"/>
</dbReference>
<dbReference type="Gene3D" id="3.30.565.10">
    <property type="entry name" value="Histidine kinase-like ATPase, C-terminal domain"/>
    <property type="match status" value="1"/>
</dbReference>
<feature type="transmembrane region" description="Helical" evidence="14">
    <location>
        <begin position="604"/>
        <end position="625"/>
    </location>
</feature>
<keyword evidence="9" id="KW-0418">Kinase</keyword>
<comment type="catalytic activity">
    <reaction evidence="1">
        <text>ATP + protein L-histidine = ADP + protein N-phospho-L-histidine.</text>
        <dbReference type="EC" id="2.7.13.3"/>
    </reaction>
</comment>
<dbReference type="PROSITE" id="PS50885">
    <property type="entry name" value="HAMP"/>
    <property type="match status" value="1"/>
</dbReference>
<dbReference type="Proteomes" id="UP000250369">
    <property type="component" value="Unassembled WGS sequence"/>
</dbReference>
<sequence>MNGNSLRRKVRGATVLLALFVFAGSAVVSYVMSAGKVNEERERELAYIKQQMMQNIDVMFAQAEKLPILISENRAMMELMQADYADDAEEVQGVRQIETDLSSLYRFYPHVESILISWRKGQTYLVSTASASALSTGQIRMLNRYSAVQADSSRNDAGLWSAELAAGPDGTEERQLLYAMLFDDRFVFEKRINEDAAVTVTVSREMLQSLAHPRSVYSYAVLPGAAAGPAEAPANASSGLSSPAGYGYDLQVVMSDPEYGILKQTYLRHLIVAVLALFAGMYYYERWFSAKLLLPIDRIKRQLADIKRIGTVNELLNYRTLRKHRFSFRASLFGYWLAASVVGVAVIFTVSYAYSAKMTRDHMIKYYKEFVNQTGDSLELKLNNTDRFLNAILRNDNIQEMMRFPDNQEVMAEQFKSFFSYQQIVNKNLNYLNIYNSKGLLVFSTINSRLNEKNIHYRDIYGSLERSGGETVYFNEQRDAFGDHVITVGKKIWSTEYPRRLLGYYLFAINEAELQALGANLAIRSANVIITDSGGQVVYNKNNASLGGNETGVGELLAGGTGIRQVKLGGKSQLALIERIENPDWYVISTLDDFIIFQGTREIALLNGYLLFIILMLIFVAIFFLSKSISKPITQFVAHLRKSVDGNFQYQMAPLAVELDELDELSLHVSGMVDKIQQLMGDIYKVEVTNREIQLEFKKAELASLMKQINPHFLYNTLETIKWAAMDLAEGDNIAVEMINELSVFLRSGTHTGLKMTTLGDELAHIRSYLFLQQIRYGSRLRVVWNIAPNIEKLRLVRFILQPIVENALLHGIEDKLSRGCIAITARLDRGKLLLEVSDNGQGIPPDRLRELNRALASGEGGVGVGLRNIEQRLQLMYNGEASFTLDSRCGSWTKVSIVLPLQVQQENE</sequence>
<evidence type="ECO:0000256" key="10">
    <source>
        <dbReference type="ARBA" id="ARBA00022840"/>
    </source>
</evidence>
<name>A0A329MI17_9BACL</name>
<evidence type="ECO:0000256" key="8">
    <source>
        <dbReference type="ARBA" id="ARBA00022741"/>
    </source>
</evidence>
<proteinExistence type="predicted"/>
<evidence type="ECO:0000313" key="17">
    <source>
        <dbReference type="EMBL" id="RAV19591.1"/>
    </source>
</evidence>
<evidence type="ECO:0000256" key="5">
    <source>
        <dbReference type="ARBA" id="ARBA00022553"/>
    </source>
</evidence>
<dbReference type="PROSITE" id="PS50109">
    <property type="entry name" value="HIS_KIN"/>
    <property type="match status" value="1"/>
</dbReference>
<keyword evidence="18" id="KW-1185">Reference proteome</keyword>
<accession>A0A329MI17</accession>
<dbReference type="InterPro" id="IPR004358">
    <property type="entry name" value="Sig_transdc_His_kin-like_C"/>
</dbReference>
<dbReference type="PANTHER" id="PTHR34220:SF7">
    <property type="entry name" value="SENSOR HISTIDINE KINASE YPDA"/>
    <property type="match status" value="1"/>
</dbReference>
<dbReference type="Pfam" id="PF02518">
    <property type="entry name" value="HATPase_c"/>
    <property type="match status" value="1"/>
</dbReference>
<dbReference type="GO" id="GO:0005886">
    <property type="term" value="C:plasma membrane"/>
    <property type="evidence" value="ECO:0007669"/>
    <property type="project" value="UniProtKB-SubCell"/>
</dbReference>
<keyword evidence="12" id="KW-0902">Two-component regulatory system</keyword>
<dbReference type="InterPro" id="IPR036890">
    <property type="entry name" value="HATPase_C_sf"/>
</dbReference>
<dbReference type="Pfam" id="PF06580">
    <property type="entry name" value="His_kinase"/>
    <property type="match status" value="1"/>
</dbReference>
<reference evidence="17 18" key="1">
    <citation type="journal article" date="2009" name="Int. J. Syst. Evol. Microbiol.">
        <title>Paenibacillus contaminans sp. nov., isolated from a contaminated laboratory plate.</title>
        <authorList>
            <person name="Chou J.H."/>
            <person name="Lee J.H."/>
            <person name="Lin M.C."/>
            <person name="Chang P.S."/>
            <person name="Arun A.B."/>
            <person name="Young C.C."/>
            <person name="Chen W.M."/>
        </authorList>
    </citation>
    <scope>NUCLEOTIDE SEQUENCE [LARGE SCALE GENOMIC DNA]</scope>
    <source>
        <strain evidence="17 18">CKOBP-6</strain>
    </source>
</reference>
<comment type="subcellular location">
    <subcellularLocation>
        <location evidence="2">Cell membrane</location>
        <topology evidence="2">Multi-pass membrane protein</topology>
    </subcellularLocation>
</comment>
<gene>
    <name evidence="17" type="ORF">DQG23_19185</name>
</gene>
<protein>
    <recommendedName>
        <fullName evidence="3">histidine kinase</fullName>
        <ecNumber evidence="3">2.7.13.3</ecNumber>
    </recommendedName>
</protein>
<evidence type="ECO:0000256" key="13">
    <source>
        <dbReference type="ARBA" id="ARBA00023136"/>
    </source>
</evidence>
<keyword evidence="7 14" id="KW-0812">Transmembrane</keyword>
<evidence type="ECO:0000256" key="1">
    <source>
        <dbReference type="ARBA" id="ARBA00000085"/>
    </source>
</evidence>
<evidence type="ECO:0000256" key="14">
    <source>
        <dbReference type="SAM" id="Phobius"/>
    </source>
</evidence>
<dbReference type="PRINTS" id="PR00344">
    <property type="entry name" value="BCTRLSENSOR"/>
</dbReference>
<keyword evidence="13 14" id="KW-0472">Membrane</keyword>
<keyword evidence="4" id="KW-1003">Cell membrane</keyword>
<keyword evidence="11 14" id="KW-1133">Transmembrane helix</keyword>
<dbReference type="InterPro" id="IPR050640">
    <property type="entry name" value="Bact_2-comp_sensor_kinase"/>
</dbReference>
<dbReference type="InterPro" id="IPR033479">
    <property type="entry name" value="dCache_1"/>
</dbReference>
<organism evidence="17 18">
    <name type="scientific">Paenibacillus contaminans</name>
    <dbReference type="NCBI Taxonomy" id="450362"/>
    <lineage>
        <taxon>Bacteria</taxon>
        <taxon>Bacillati</taxon>
        <taxon>Bacillota</taxon>
        <taxon>Bacilli</taxon>
        <taxon>Bacillales</taxon>
        <taxon>Paenibacillaceae</taxon>
        <taxon>Paenibacillus</taxon>
    </lineage>
</organism>
<feature type="domain" description="Histidine kinase" evidence="15">
    <location>
        <begin position="800"/>
        <end position="904"/>
    </location>
</feature>